<dbReference type="Proteomes" id="UP000027265">
    <property type="component" value="Unassembled WGS sequence"/>
</dbReference>
<evidence type="ECO:0000313" key="2">
    <source>
        <dbReference type="Proteomes" id="UP000027265"/>
    </source>
</evidence>
<reference evidence="2" key="1">
    <citation type="journal article" date="2014" name="Proc. Natl. Acad. Sci. U.S.A.">
        <title>Extensive sampling of basidiomycete genomes demonstrates inadequacy of the white-rot/brown-rot paradigm for wood decay fungi.</title>
        <authorList>
            <person name="Riley R."/>
            <person name="Salamov A.A."/>
            <person name="Brown D.W."/>
            <person name="Nagy L.G."/>
            <person name="Floudas D."/>
            <person name="Held B.W."/>
            <person name="Levasseur A."/>
            <person name="Lombard V."/>
            <person name="Morin E."/>
            <person name="Otillar R."/>
            <person name="Lindquist E.A."/>
            <person name="Sun H."/>
            <person name="LaButti K.M."/>
            <person name="Schmutz J."/>
            <person name="Jabbour D."/>
            <person name="Luo H."/>
            <person name="Baker S.E."/>
            <person name="Pisabarro A.G."/>
            <person name="Walton J.D."/>
            <person name="Blanchette R.A."/>
            <person name="Henrissat B."/>
            <person name="Martin F."/>
            <person name="Cullen D."/>
            <person name="Hibbett D.S."/>
            <person name="Grigoriev I.V."/>
        </authorList>
    </citation>
    <scope>NUCLEOTIDE SEQUENCE [LARGE SCALE GENOMIC DNA]</scope>
    <source>
        <strain evidence="2">MUCL 33604</strain>
    </source>
</reference>
<evidence type="ECO:0000313" key="1">
    <source>
        <dbReference type="EMBL" id="KDQ60029.1"/>
    </source>
</evidence>
<sequence length="172" mass="19140">MVSMVWSLVHPVGDIGTIGVPVLRGQVLPGYTSGRPQDYGLQWRTPASSTKSSFARVTLETLMPPSVRELTPLTLIHHDYLLIREDLSAVHTLRPRNVTHIVSASRFLHRVQDSLLSISLQLDARSMQALQEESRVVWQVIPGSRREDGGLRPGLRAEGVIDTMPPLPPLWV</sequence>
<protein>
    <submittedName>
        <fullName evidence="1">Uncharacterized protein</fullName>
    </submittedName>
</protein>
<dbReference type="AlphaFoldDB" id="A0A067PZA7"/>
<accession>A0A067PZA7</accession>
<name>A0A067PZA7_9AGAM</name>
<gene>
    <name evidence="1" type="ORF">JAAARDRAFT_191459</name>
</gene>
<dbReference type="HOGENOM" id="CLU_1555483_0_0_1"/>
<keyword evidence="2" id="KW-1185">Reference proteome</keyword>
<organism evidence="1 2">
    <name type="scientific">Jaapia argillacea MUCL 33604</name>
    <dbReference type="NCBI Taxonomy" id="933084"/>
    <lineage>
        <taxon>Eukaryota</taxon>
        <taxon>Fungi</taxon>
        <taxon>Dikarya</taxon>
        <taxon>Basidiomycota</taxon>
        <taxon>Agaricomycotina</taxon>
        <taxon>Agaricomycetes</taxon>
        <taxon>Agaricomycetidae</taxon>
        <taxon>Jaapiales</taxon>
        <taxon>Jaapiaceae</taxon>
        <taxon>Jaapia</taxon>
    </lineage>
</organism>
<proteinExistence type="predicted"/>
<dbReference type="EMBL" id="KL197714">
    <property type="protein sequence ID" value="KDQ60029.1"/>
    <property type="molecule type" value="Genomic_DNA"/>
</dbReference>
<dbReference type="InParanoid" id="A0A067PZA7"/>